<gene>
    <name evidence="2" type="ORF">PAECIP111893_00007</name>
</gene>
<evidence type="ECO:0008006" key="4">
    <source>
        <dbReference type="Google" id="ProtNLM"/>
    </source>
</evidence>
<proteinExistence type="predicted"/>
<sequence length="263" mass="29793">MFADRYPMFQKGRILKTEMLESLRDYPRHVIDLYWSGYSDGILAGAEVRTSDEGSLTITQGIVKHGGHLYVLAADCKLPYKATGRDLVVKLQFQESATRGDMVCYESEIVLDDHVELRPNELELGRFKLKEGARLRSDYQSFADMATEYNTINLLHTEYAGRGRSTLAPAVIHYYAAELLKTGSSDIYDIAFAMQCMNSGTVERQVIEHYIAHRLRIERKDYSNVQLHRFLVRVLDESGSGGGRSGGMRSDYRHGGPQRVLVD</sequence>
<dbReference type="Proteomes" id="UP000838686">
    <property type="component" value="Unassembled WGS sequence"/>
</dbReference>
<organism evidence="2 3">
    <name type="scientific">Paenibacillus plantiphilus</name>
    <dbReference type="NCBI Taxonomy" id="2905650"/>
    <lineage>
        <taxon>Bacteria</taxon>
        <taxon>Bacillati</taxon>
        <taxon>Bacillota</taxon>
        <taxon>Bacilli</taxon>
        <taxon>Bacillales</taxon>
        <taxon>Paenibacillaceae</taxon>
        <taxon>Paenibacillus</taxon>
    </lineage>
</organism>
<reference evidence="2" key="1">
    <citation type="submission" date="2022-01" db="EMBL/GenBank/DDBJ databases">
        <authorList>
            <person name="Criscuolo A."/>
        </authorList>
    </citation>
    <scope>NUCLEOTIDE SEQUENCE</scope>
    <source>
        <strain evidence="2">CIP111893</strain>
    </source>
</reference>
<keyword evidence="3" id="KW-1185">Reference proteome</keyword>
<comment type="caution">
    <text evidence="2">The sequence shown here is derived from an EMBL/GenBank/DDBJ whole genome shotgun (WGS) entry which is preliminary data.</text>
</comment>
<evidence type="ECO:0000256" key="1">
    <source>
        <dbReference type="SAM" id="MobiDB-lite"/>
    </source>
</evidence>
<evidence type="ECO:0000313" key="2">
    <source>
        <dbReference type="EMBL" id="CAH1189909.1"/>
    </source>
</evidence>
<dbReference type="EMBL" id="CAKMMF010000001">
    <property type="protein sequence ID" value="CAH1189909.1"/>
    <property type="molecule type" value="Genomic_DNA"/>
</dbReference>
<name>A0ABM9BL05_9BACL</name>
<protein>
    <recommendedName>
        <fullName evidence="4">DNA and RNA helicase</fullName>
    </recommendedName>
</protein>
<evidence type="ECO:0000313" key="3">
    <source>
        <dbReference type="Proteomes" id="UP000838686"/>
    </source>
</evidence>
<feature type="region of interest" description="Disordered" evidence="1">
    <location>
        <begin position="239"/>
        <end position="263"/>
    </location>
</feature>
<dbReference type="RefSeq" id="WP_236338160.1">
    <property type="nucleotide sequence ID" value="NZ_CAKMMF010000001.1"/>
</dbReference>
<accession>A0ABM9BL05</accession>